<evidence type="ECO:0000313" key="3">
    <source>
        <dbReference type="EMBL" id="RMA64511.1"/>
    </source>
</evidence>
<dbReference type="PANTHER" id="PTHR37464:SF1">
    <property type="entry name" value="BLL2463 PROTEIN"/>
    <property type="match status" value="1"/>
</dbReference>
<keyword evidence="1" id="KW-0812">Transmembrane</keyword>
<dbReference type="EMBL" id="REFC01000012">
    <property type="protein sequence ID" value="RMA64511.1"/>
    <property type="molecule type" value="Genomic_DNA"/>
</dbReference>
<gene>
    <name evidence="3" type="ORF">BXY75_1387</name>
</gene>
<evidence type="ECO:0000256" key="1">
    <source>
        <dbReference type="SAM" id="Phobius"/>
    </source>
</evidence>
<organism evidence="3 4">
    <name type="scientific">Ulvibacter antarcticus</name>
    <dbReference type="NCBI Taxonomy" id="442714"/>
    <lineage>
        <taxon>Bacteria</taxon>
        <taxon>Pseudomonadati</taxon>
        <taxon>Bacteroidota</taxon>
        <taxon>Flavobacteriia</taxon>
        <taxon>Flavobacteriales</taxon>
        <taxon>Flavobacteriaceae</taxon>
        <taxon>Ulvibacter</taxon>
    </lineage>
</organism>
<evidence type="ECO:0000259" key="2">
    <source>
        <dbReference type="Pfam" id="PF07584"/>
    </source>
</evidence>
<proteinExistence type="predicted"/>
<dbReference type="RefSeq" id="WP_121906956.1">
    <property type="nucleotide sequence ID" value="NZ_REFC01000012.1"/>
</dbReference>
<dbReference type="PANTHER" id="PTHR37464">
    <property type="entry name" value="BLL2463 PROTEIN"/>
    <property type="match status" value="1"/>
</dbReference>
<dbReference type="InterPro" id="IPR024163">
    <property type="entry name" value="Aerotolerance_reg_N"/>
</dbReference>
<comment type="caution">
    <text evidence="3">The sequence shown here is derived from an EMBL/GenBank/DDBJ whole genome shotgun (WGS) entry which is preliminary data.</text>
</comment>
<feature type="transmembrane region" description="Helical" evidence="1">
    <location>
        <begin position="56"/>
        <end position="74"/>
    </location>
</feature>
<dbReference type="Pfam" id="PF07584">
    <property type="entry name" value="BatA"/>
    <property type="match status" value="1"/>
</dbReference>
<dbReference type="NCBIfam" id="TIGR02226">
    <property type="entry name" value="two_anch"/>
    <property type="match status" value="1"/>
</dbReference>
<feature type="transmembrane region" description="Helical" evidence="1">
    <location>
        <begin position="617"/>
        <end position="636"/>
    </location>
</feature>
<dbReference type="Proteomes" id="UP000271339">
    <property type="component" value="Unassembled WGS sequence"/>
</dbReference>
<protein>
    <submittedName>
        <fullName evidence="3">Putative membrane protein (TIGR02226 family)</fullName>
    </submittedName>
</protein>
<accession>A0A3L9YUT9</accession>
<keyword evidence="1" id="KW-1133">Transmembrane helix</keyword>
<sequence length="641" mass="72936">MQFKHPELLYALFLLLIPIIIHLFQLRRFQKVDFTNVAFLKKVTIQTRKSSQLKKWLTLFLRLAAMTCLILAFAQPFTASKTAMNTQKETVLYLDNSFSMQAKGTQGPLLQKAIQDVYNNISGNEKISWFTNNKSFKKSSVQDFKNEVLKVDYDQKQLSPSEVLLMSNRMFSKDVGIEKRLIYISDFQQKEAFPNIPTNTIVDAVQLKSVDKGNIAIDTAFIAEKNAGVTQLKVIVSAQGDDLQNVPISLFNDNVLIAKTAVDLSESSKNTVTFDIEHNGGFNGKLELNDPTLLFDNSLFFSINAPQKLKVLSINDANSSFLQRLFDQPEFEYTQKSFRSLDYNEIPSQNFAILNELKDVPASLITALKSFSDNGGSLFIIPSEESDLRSYNSLLNTFQLGTISEKTVTEKKITQIIFDHPLYRNVFEKRVVNFQYPKVNAFFNIGSNATSVLQFEDGKPFILQKNTAYLSTAPINSKNSNFQNSPLIVPTLYNMAQQSLKLPKLYYNLGRQNQFSVPISLKQDEILTLRDSVSDFIPLQQTKANQVNITTNEDPVKAGTYAIEKEQEFLQFVSYNYNRDEGNLQYANVDDWEGVNSFDNIASLFANIAEENTINSFWKWFAIFALLFLLAEMLVLKFMKN</sequence>
<evidence type="ECO:0000313" key="4">
    <source>
        <dbReference type="Proteomes" id="UP000271339"/>
    </source>
</evidence>
<feature type="domain" description="Aerotolerance regulator N-terminal" evidence="2">
    <location>
        <begin position="1"/>
        <end position="76"/>
    </location>
</feature>
<keyword evidence="4" id="KW-1185">Reference proteome</keyword>
<keyword evidence="1" id="KW-0472">Membrane</keyword>
<dbReference type="OrthoDB" id="9810200at2"/>
<reference evidence="3 4" key="1">
    <citation type="submission" date="2018-10" db="EMBL/GenBank/DDBJ databases">
        <title>Genomic Encyclopedia of Archaeal and Bacterial Type Strains, Phase II (KMG-II): from individual species to whole genera.</title>
        <authorList>
            <person name="Goeker M."/>
        </authorList>
    </citation>
    <scope>NUCLEOTIDE SEQUENCE [LARGE SCALE GENOMIC DNA]</scope>
    <source>
        <strain evidence="3 4">DSM 23424</strain>
    </source>
</reference>
<feature type="transmembrane region" description="Helical" evidence="1">
    <location>
        <begin position="6"/>
        <end position="24"/>
    </location>
</feature>
<name>A0A3L9YUT9_9FLAO</name>
<dbReference type="InterPro" id="IPR011933">
    <property type="entry name" value="Double_TM_dom"/>
</dbReference>
<dbReference type="AlphaFoldDB" id="A0A3L9YUT9"/>